<sequence length="176" mass="19289">MRDGKFVAGNDVDKETPFSDHLATQGAPSAYLVANKVLCELNSIANAGEQLAPITIVEIVEIINRDERHMTLTVFPTLLKQLPMATTECCLINSTMALVTSPKCWKTATTVMYLKTPRPASTSSKYRPSSLLSAFDKVAEAAILRRLKAFVMQATPCQSSILDFDKGTPRFNNSFA</sequence>
<protein>
    <submittedName>
        <fullName evidence="1">Uncharacterized protein</fullName>
    </submittedName>
</protein>
<evidence type="ECO:0000313" key="1">
    <source>
        <dbReference type="EMBL" id="KAJ3616883.1"/>
    </source>
</evidence>
<proteinExistence type="predicted"/>
<dbReference type="Proteomes" id="UP001168821">
    <property type="component" value="Unassembled WGS sequence"/>
</dbReference>
<organism evidence="1 2">
    <name type="scientific">Zophobas morio</name>
    <dbReference type="NCBI Taxonomy" id="2755281"/>
    <lineage>
        <taxon>Eukaryota</taxon>
        <taxon>Metazoa</taxon>
        <taxon>Ecdysozoa</taxon>
        <taxon>Arthropoda</taxon>
        <taxon>Hexapoda</taxon>
        <taxon>Insecta</taxon>
        <taxon>Pterygota</taxon>
        <taxon>Neoptera</taxon>
        <taxon>Endopterygota</taxon>
        <taxon>Coleoptera</taxon>
        <taxon>Polyphaga</taxon>
        <taxon>Cucujiformia</taxon>
        <taxon>Tenebrionidae</taxon>
        <taxon>Zophobas</taxon>
    </lineage>
</organism>
<comment type="caution">
    <text evidence="1">The sequence shown here is derived from an EMBL/GenBank/DDBJ whole genome shotgun (WGS) entry which is preliminary data.</text>
</comment>
<evidence type="ECO:0000313" key="2">
    <source>
        <dbReference type="Proteomes" id="UP001168821"/>
    </source>
</evidence>
<accession>A0AA38HHM6</accession>
<dbReference type="EMBL" id="JALNTZ010002701">
    <property type="protein sequence ID" value="KAJ3616883.1"/>
    <property type="molecule type" value="Genomic_DNA"/>
</dbReference>
<gene>
    <name evidence="1" type="ORF">Zmor_008974</name>
</gene>
<reference evidence="1" key="1">
    <citation type="journal article" date="2023" name="G3 (Bethesda)">
        <title>Whole genome assemblies of Zophobas morio and Tenebrio molitor.</title>
        <authorList>
            <person name="Kaur S."/>
            <person name="Stinson S.A."/>
            <person name="diCenzo G.C."/>
        </authorList>
    </citation>
    <scope>NUCLEOTIDE SEQUENCE</scope>
    <source>
        <strain evidence="1">QUZm001</strain>
    </source>
</reference>
<dbReference type="AlphaFoldDB" id="A0AA38HHM6"/>
<keyword evidence="2" id="KW-1185">Reference proteome</keyword>
<name>A0AA38HHM6_9CUCU</name>